<sequence length="282" mass="31001">MKYLIADSGATKTDWLYVDGEETTQIQTQGLHPSNIQMMSDSVDLKHQIGSLSPDLIYFFGAGCGNPVSDEIVMRFLQPIFPRASLKIKSDLDGSGKAFFGKGDGVVVVLGTGSISAKIENGSLVNKSAALGYAIGDEGSAADLGRRILKMYFRKTGNPETLHFLEEKLESVGYSEMMNRIYRAGKPNRELASIAGQVLVKPIPPELESLIRDGFTDFINNQLSTLQLTGQEQIVCTGKVAKVHESILIPLFNQLGYKKVEVRYPVIASYRKRIKSGEDLFE</sequence>
<gene>
    <name evidence="1" type="ORF">L6773_13375</name>
</gene>
<comment type="caution">
    <text evidence="1">The sequence shown here is derived from an EMBL/GenBank/DDBJ whole genome shotgun (WGS) entry which is preliminary data.</text>
</comment>
<proteinExistence type="predicted"/>
<reference evidence="1" key="2">
    <citation type="submission" date="2024-05" db="EMBL/GenBank/DDBJ databases">
        <title>Rhodohalobacter halophilus gen. nov., sp. nov., a moderately halophilic member of the family Balneolaceae.</title>
        <authorList>
            <person name="Xia J."/>
        </authorList>
    </citation>
    <scope>NUCLEOTIDE SEQUENCE</scope>
    <source>
        <strain evidence="1">WB101</strain>
    </source>
</reference>
<dbReference type="Gene3D" id="1.10.720.160">
    <property type="match status" value="1"/>
</dbReference>
<dbReference type="PANTHER" id="PTHR43190:SF3">
    <property type="entry name" value="N-ACETYL-D-GLUCOSAMINE KINASE"/>
    <property type="match status" value="1"/>
</dbReference>
<evidence type="ECO:0000313" key="1">
    <source>
        <dbReference type="EMBL" id="MCG2589564.1"/>
    </source>
</evidence>
<dbReference type="InterPro" id="IPR052519">
    <property type="entry name" value="Euk-type_GlcNAc_Kinase"/>
</dbReference>
<dbReference type="EMBL" id="JAKLWS010000017">
    <property type="protein sequence ID" value="MCG2589564.1"/>
    <property type="molecule type" value="Genomic_DNA"/>
</dbReference>
<accession>A0ABS9KFD0</accession>
<dbReference type="Gene3D" id="3.30.420.40">
    <property type="match status" value="2"/>
</dbReference>
<protein>
    <recommendedName>
        <fullName evidence="3">ATPase BadF/BadG/BcrA/BcrD type domain-containing protein</fullName>
    </recommendedName>
</protein>
<dbReference type="Proteomes" id="UP001165366">
    <property type="component" value="Unassembled WGS sequence"/>
</dbReference>
<dbReference type="RefSeq" id="WP_237854924.1">
    <property type="nucleotide sequence ID" value="NZ_JAKLWS010000017.1"/>
</dbReference>
<evidence type="ECO:0000313" key="2">
    <source>
        <dbReference type="Proteomes" id="UP001165366"/>
    </source>
</evidence>
<dbReference type="SUPFAM" id="SSF53067">
    <property type="entry name" value="Actin-like ATPase domain"/>
    <property type="match status" value="2"/>
</dbReference>
<evidence type="ECO:0008006" key="3">
    <source>
        <dbReference type="Google" id="ProtNLM"/>
    </source>
</evidence>
<dbReference type="InterPro" id="IPR043129">
    <property type="entry name" value="ATPase_NBD"/>
</dbReference>
<name>A0ABS9KFD0_9BACT</name>
<reference evidence="1" key="1">
    <citation type="submission" date="2022-01" db="EMBL/GenBank/DDBJ databases">
        <authorList>
            <person name="Wang Y."/>
        </authorList>
    </citation>
    <scope>NUCLEOTIDE SEQUENCE</scope>
    <source>
        <strain evidence="1">WB101</strain>
    </source>
</reference>
<keyword evidence="2" id="KW-1185">Reference proteome</keyword>
<organism evidence="1 2">
    <name type="scientific">Rhodohalobacter sulfatireducens</name>
    <dbReference type="NCBI Taxonomy" id="2911366"/>
    <lineage>
        <taxon>Bacteria</taxon>
        <taxon>Pseudomonadati</taxon>
        <taxon>Balneolota</taxon>
        <taxon>Balneolia</taxon>
        <taxon>Balneolales</taxon>
        <taxon>Balneolaceae</taxon>
        <taxon>Rhodohalobacter</taxon>
    </lineage>
</organism>
<dbReference type="PANTHER" id="PTHR43190">
    <property type="entry name" value="N-ACETYL-D-GLUCOSAMINE KINASE"/>
    <property type="match status" value="1"/>
</dbReference>